<evidence type="ECO:0000313" key="2">
    <source>
        <dbReference type="EMBL" id="MDA4844523.1"/>
    </source>
</evidence>
<name>A0ABT4VKG5_9HYPH</name>
<accession>A0ABT4VKG5</accession>
<gene>
    <name evidence="2" type="ORF">OOZ53_04140</name>
</gene>
<dbReference type="EMBL" id="JAPJZH010000002">
    <property type="protein sequence ID" value="MDA4844523.1"/>
    <property type="molecule type" value="Genomic_DNA"/>
</dbReference>
<dbReference type="Pfam" id="PF12680">
    <property type="entry name" value="SnoaL_2"/>
    <property type="match status" value="1"/>
</dbReference>
<dbReference type="RefSeq" id="WP_271088054.1">
    <property type="nucleotide sequence ID" value="NZ_JAPJZH010000002.1"/>
</dbReference>
<keyword evidence="3" id="KW-1185">Reference proteome</keyword>
<sequence>MSKKKLLMKLLKGIETGDPEAAAVVNEDRYIQHNPRTGEGSPGLAELFARLAKTNPRVTFVRVFEDGDFAFAHNEYDFSGLEVAFEVFRFEDGKAVEHWDNIQMRQPPNPSGRTMLDGETAITDRDKTEANRELAEGFAKQVLVGKRLDLLQTYVADNLIQHDAEIADGIAALRTALDAGKNGAPWIEHQQVHRVLAEGNFALCMIEGQRNGLHSGLYDLFRMADGKIVEHWNTVSPIAPRSEWKNENGKF</sequence>
<dbReference type="InterPro" id="IPR037401">
    <property type="entry name" value="SnoaL-like"/>
</dbReference>
<protein>
    <submittedName>
        <fullName evidence="2">Nuclear transport factor 2 family protein</fullName>
    </submittedName>
</protein>
<dbReference type="Proteomes" id="UP001148313">
    <property type="component" value="Unassembled WGS sequence"/>
</dbReference>
<feature type="domain" description="SnoaL-like" evidence="1">
    <location>
        <begin position="11"/>
        <end position="98"/>
    </location>
</feature>
<comment type="caution">
    <text evidence="2">The sequence shown here is derived from an EMBL/GenBank/DDBJ whole genome shotgun (WGS) entry which is preliminary data.</text>
</comment>
<reference evidence="2" key="1">
    <citation type="submission" date="2022-11" db="EMBL/GenBank/DDBJ databases">
        <title>Hoeflea poritis sp. nov., isolated from scleractinian coral Porites lutea.</title>
        <authorList>
            <person name="Zhang G."/>
            <person name="Wei Q."/>
            <person name="Cai L."/>
        </authorList>
    </citation>
    <scope>NUCLEOTIDE SEQUENCE</scope>
    <source>
        <strain evidence="2">E7-10</strain>
    </source>
</reference>
<evidence type="ECO:0000259" key="1">
    <source>
        <dbReference type="Pfam" id="PF12680"/>
    </source>
</evidence>
<organism evidence="2 3">
    <name type="scientific">Hoeflea poritis</name>
    <dbReference type="NCBI Taxonomy" id="2993659"/>
    <lineage>
        <taxon>Bacteria</taxon>
        <taxon>Pseudomonadati</taxon>
        <taxon>Pseudomonadota</taxon>
        <taxon>Alphaproteobacteria</taxon>
        <taxon>Hyphomicrobiales</taxon>
        <taxon>Rhizobiaceae</taxon>
        <taxon>Hoeflea</taxon>
    </lineage>
</organism>
<evidence type="ECO:0000313" key="3">
    <source>
        <dbReference type="Proteomes" id="UP001148313"/>
    </source>
</evidence>
<proteinExistence type="predicted"/>
<dbReference type="InterPro" id="IPR032710">
    <property type="entry name" value="NTF2-like_dom_sf"/>
</dbReference>
<dbReference type="SUPFAM" id="SSF54427">
    <property type="entry name" value="NTF2-like"/>
    <property type="match status" value="2"/>
</dbReference>
<dbReference type="Gene3D" id="3.10.450.50">
    <property type="match status" value="2"/>
</dbReference>